<name>A0A0F4Z4G8_RASE3</name>
<dbReference type="InterPro" id="IPR052240">
    <property type="entry name" value="SAP_domain_ribonucleoprotein"/>
</dbReference>
<dbReference type="Pfam" id="PF02037">
    <property type="entry name" value="SAP"/>
    <property type="match status" value="1"/>
</dbReference>
<dbReference type="PANTHER" id="PTHR46551">
    <property type="entry name" value="SAP DOMAIN-CONTAINING RIBONUCLEOPROTEIN"/>
    <property type="match status" value="1"/>
</dbReference>
<evidence type="ECO:0000313" key="6">
    <source>
        <dbReference type="Proteomes" id="UP000053958"/>
    </source>
</evidence>
<dbReference type="InterPro" id="IPR003034">
    <property type="entry name" value="SAP_dom"/>
</dbReference>
<sequence length="279" mass="29841">MATDYNKKTIPELVEILKSRNLSHTGRKAELVARLQKDDEEKAKTSSNTKTDVADDVIDWDDDAPAAEETVKPSTEAGAAAIAAGGKGEVSNPADVPNQELAIDPAATDDLKVESKGDAPKGAPEAETATTGKEEQKEKAAEKPATDFSIGLPTTQLEEELKKRKARAEKFGILEDSKKALEDAEKALQRAKRFGTENASAAVSVKGLDQALPDKRPRKRGRGDDQGGRGGKRRNFGSNRGGHPNDRSRGGGNAKPVWDEKDAAALEARKKRFGTVTSS</sequence>
<dbReference type="Gene3D" id="1.10.720.30">
    <property type="entry name" value="SAP domain"/>
    <property type="match status" value="1"/>
</dbReference>
<gene>
    <name evidence="5" type="ORF">T310_0972</name>
</gene>
<feature type="compositionally biased region" description="Basic and acidic residues" evidence="3">
    <location>
        <begin position="132"/>
        <end position="145"/>
    </location>
</feature>
<evidence type="ECO:0000259" key="4">
    <source>
        <dbReference type="SMART" id="SM00513"/>
    </source>
</evidence>
<evidence type="ECO:0000256" key="1">
    <source>
        <dbReference type="ARBA" id="ARBA00022553"/>
    </source>
</evidence>
<dbReference type="InterPro" id="IPR036361">
    <property type="entry name" value="SAP_dom_sf"/>
</dbReference>
<dbReference type="SUPFAM" id="SSF68906">
    <property type="entry name" value="SAP domain"/>
    <property type="match status" value="1"/>
</dbReference>
<feature type="region of interest" description="Disordered" evidence="3">
    <location>
        <begin position="192"/>
        <end position="263"/>
    </location>
</feature>
<dbReference type="AlphaFoldDB" id="A0A0F4Z4G8"/>
<keyword evidence="6" id="KW-1185">Reference proteome</keyword>
<organism evidence="5 6">
    <name type="scientific">Rasamsonia emersonii (strain ATCC 16479 / CBS 393.64 / IMI 116815)</name>
    <dbReference type="NCBI Taxonomy" id="1408163"/>
    <lineage>
        <taxon>Eukaryota</taxon>
        <taxon>Fungi</taxon>
        <taxon>Dikarya</taxon>
        <taxon>Ascomycota</taxon>
        <taxon>Pezizomycotina</taxon>
        <taxon>Eurotiomycetes</taxon>
        <taxon>Eurotiomycetidae</taxon>
        <taxon>Eurotiales</taxon>
        <taxon>Trichocomaceae</taxon>
        <taxon>Rasamsonia</taxon>
    </lineage>
</organism>
<dbReference type="RefSeq" id="XP_013331603.1">
    <property type="nucleotide sequence ID" value="XM_013476149.1"/>
</dbReference>
<comment type="caution">
    <text evidence="5">The sequence shown here is derived from an EMBL/GenBank/DDBJ whole genome shotgun (WGS) entry which is preliminary data.</text>
</comment>
<dbReference type="Proteomes" id="UP000053958">
    <property type="component" value="Unassembled WGS sequence"/>
</dbReference>
<dbReference type="Pfam" id="PF18592">
    <property type="entry name" value="Tho1_MOS11_C"/>
    <property type="match status" value="1"/>
</dbReference>
<comment type="similarity">
    <text evidence="2">Belongs to the SAP domain-containing ribonucleoprotein family.</text>
</comment>
<feature type="compositionally biased region" description="Basic and acidic residues" evidence="3">
    <location>
        <begin position="109"/>
        <end position="119"/>
    </location>
</feature>
<accession>A0A0F4Z4G8</accession>
<protein>
    <recommendedName>
        <fullName evidence="4">SAP domain-containing protein</fullName>
    </recommendedName>
</protein>
<dbReference type="OrthoDB" id="445357at2759"/>
<dbReference type="GO" id="GO:0005634">
    <property type="term" value="C:nucleus"/>
    <property type="evidence" value="ECO:0007669"/>
    <property type="project" value="TreeGrafter"/>
</dbReference>
<reference evidence="5 6" key="1">
    <citation type="submission" date="2015-04" db="EMBL/GenBank/DDBJ databases">
        <authorList>
            <person name="Heijne W.H."/>
            <person name="Fedorova N.D."/>
            <person name="Nierman W.C."/>
            <person name="Vollebregt A.W."/>
            <person name="Zhao Z."/>
            <person name="Wu L."/>
            <person name="Kumar M."/>
            <person name="Stam H."/>
            <person name="van den Berg M.A."/>
            <person name="Pel H.J."/>
        </authorList>
    </citation>
    <scope>NUCLEOTIDE SEQUENCE [LARGE SCALE GENOMIC DNA]</scope>
    <source>
        <strain evidence="5 6">CBS 393.64</strain>
    </source>
</reference>
<evidence type="ECO:0000256" key="3">
    <source>
        <dbReference type="SAM" id="MobiDB-lite"/>
    </source>
</evidence>
<dbReference type="GeneID" id="25313026"/>
<feature type="compositionally biased region" description="Acidic residues" evidence="3">
    <location>
        <begin position="54"/>
        <end position="66"/>
    </location>
</feature>
<evidence type="ECO:0000256" key="2">
    <source>
        <dbReference type="ARBA" id="ARBA00046328"/>
    </source>
</evidence>
<feature type="compositionally biased region" description="Low complexity" evidence="3">
    <location>
        <begin position="120"/>
        <end position="131"/>
    </location>
</feature>
<feature type="compositionally biased region" description="Basic and acidic residues" evidence="3">
    <location>
        <begin position="168"/>
        <end position="178"/>
    </location>
</feature>
<dbReference type="EMBL" id="LASV01000039">
    <property type="protein sequence ID" value="KKA24991.1"/>
    <property type="molecule type" value="Genomic_DNA"/>
</dbReference>
<dbReference type="PANTHER" id="PTHR46551:SF1">
    <property type="entry name" value="SAP DOMAIN-CONTAINING RIBONUCLEOPROTEIN"/>
    <property type="match status" value="1"/>
</dbReference>
<dbReference type="SMART" id="SM00513">
    <property type="entry name" value="SAP"/>
    <property type="match status" value="1"/>
</dbReference>
<proteinExistence type="inferred from homology"/>
<evidence type="ECO:0000313" key="5">
    <source>
        <dbReference type="EMBL" id="KKA24991.1"/>
    </source>
</evidence>
<keyword evidence="1" id="KW-0597">Phosphoprotein</keyword>
<dbReference type="STRING" id="1408163.A0A0F4Z4G8"/>
<feature type="compositionally biased region" description="Basic and acidic residues" evidence="3">
    <location>
        <begin position="33"/>
        <end position="44"/>
    </location>
</feature>
<dbReference type="InterPro" id="IPR040746">
    <property type="entry name" value="THO1_MOS11_C"/>
</dbReference>
<dbReference type="GO" id="GO:0016973">
    <property type="term" value="P:poly(A)+ mRNA export from nucleus"/>
    <property type="evidence" value="ECO:0007669"/>
    <property type="project" value="TreeGrafter"/>
</dbReference>
<feature type="region of interest" description="Disordered" evidence="3">
    <location>
        <begin position="33"/>
        <end position="178"/>
    </location>
</feature>
<feature type="domain" description="SAP" evidence="4">
    <location>
        <begin position="5"/>
        <end position="39"/>
    </location>
</feature>